<evidence type="ECO:0000313" key="3">
    <source>
        <dbReference type="EMBL" id="TEA27039.1"/>
    </source>
</evidence>
<comment type="similarity">
    <text evidence="1">Belongs to the UPF0225 family.</text>
</comment>
<dbReference type="EMBL" id="AWGA01000057">
    <property type="protein sequence ID" value="TEA27039.1"/>
    <property type="molecule type" value="Genomic_DNA"/>
</dbReference>
<gene>
    <name evidence="3" type="ORF">O970_05875</name>
</gene>
<accession>A0AB94ICA3</accession>
<dbReference type="RefSeq" id="WP_024496209.1">
    <property type="nucleotide sequence ID" value="NZ_AWGA01000057.1"/>
</dbReference>
<evidence type="ECO:0000256" key="1">
    <source>
        <dbReference type="HAMAP-Rule" id="MF_00612"/>
    </source>
</evidence>
<protein>
    <recommendedName>
        <fullName evidence="1">UPF0225 protein O970_05875</fullName>
    </recommendedName>
</protein>
<dbReference type="PANTHER" id="PTHR33747">
    <property type="entry name" value="UPF0225 PROTEIN SCO1677"/>
    <property type="match status" value="1"/>
</dbReference>
<dbReference type="Gene3D" id="3.10.450.50">
    <property type="match status" value="1"/>
</dbReference>
<feature type="domain" description="YchJ-like middle NTF2-like" evidence="2">
    <location>
        <begin position="36"/>
        <end position="130"/>
    </location>
</feature>
<sequence length="133" mass="15565">MKISKNNAILCPCGHNKSYADCCQPYHAWQKNAKDVETLMRSRYTAYALKKVDYLVATWHPQTLPTKLADYLDDAKWIDLRIHGSWQKENANEAFVEFTARYRNSSGKAEKMHEISRFIKQSDHWFYVDGEVS</sequence>
<evidence type="ECO:0000259" key="2">
    <source>
        <dbReference type="Pfam" id="PF17775"/>
    </source>
</evidence>
<evidence type="ECO:0000313" key="4">
    <source>
        <dbReference type="Proteomes" id="UP000506160"/>
    </source>
</evidence>
<keyword evidence="4" id="KW-1185">Reference proteome</keyword>
<dbReference type="Pfam" id="PF17775">
    <property type="entry name" value="YchJ_M-like"/>
    <property type="match status" value="1"/>
</dbReference>
<dbReference type="PANTHER" id="PTHR33747:SF1">
    <property type="entry name" value="ADENYLATE CYCLASE-ASSOCIATED CAP C-TERMINAL DOMAIN-CONTAINING PROTEIN"/>
    <property type="match status" value="1"/>
</dbReference>
<dbReference type="HAMAP" id="MF_00612">
    <property type="entry name" value="UPF0225"/>
    <property type="match status" value="1"/>
</dbReference>
<dbReference type="Proteomes" id="UP000506160">
    <property type="component" value="Unassembled WGS sequence"/>
</dbReference>
<dbReference type="AlphaFoldDB" id="A0AB94ICA3"/>
<dbReference type="InterPro" id="IPR048469">
    <property type="entry name" value="YchJ-like_M"/>
</dbReference>
<dbReference type="InterPro" id="IPR032710">
    <property type="entry name" value="NTF2-like_dom_sf"/>
</dbReference>
<dbReference type="SUPFAM" id="SSF54427">
    <property type="entry name" value="NTF2-like"/>
    <property type="match status" value="1"/>
</dbReference>
<proteinExistence type="inferred from homology"/>
<reference evidence="3 4" key="1">
    <citation type="journal article" date="2014" name="Appl. Environ. Microbiol.">
        <title>Genomic features of a bumble bee symbiont reflect its host environment.</title>
        <authorList>
            <person name="Martinson V.G."/>
            <person name="Magoc T."/>
            <person name="Koch H."/>
            <person name="Salzberg S.L."/>
            <person name="Moran N.A."/>
        </authorList>
    </citation>
    <scope>NUCLEOTIDE SEQUENCE [LARGE SCALE GENOMIC DNA]</scope>
    <source>
        <strain evidence="3 4">Bimp</strain>
    </source>
</reference>
<dbReference type="InterPro" id="IPR023006">
    <property type="entry name" value="YchJ-like"/>
</dbReference>
<comment type="caution">
    <text evidence="3">The sequence shown here is derived from an EMBL/GenBank/DDBJ whole genome shotgun (WGS) entry which is preliminary data.</text>
</comment>
<name>A0AB94ICA3_9GAMM</name>
<organism evidence="3 4">
    <name type="scientific">Candidatus Schmidhempelia bombi str. Bimp</name>
    <dbReference type="NCBI Taxonomy" id="1387197"/>
    <lineage>
        <taxon>Bacteria</taxon>
        <taxon>Pseudomonadati</taxon>
        <taxon>Pseudomonadota</taxon>
        <taxon>Gammaproteobacteria</taxon>
        <taxon>Orbales</taxon>
        <taxon>Orbaceae</taxon>
        <taxon>Candidatus Schmidhempelia</taxon>
    </lineage>
</organism>